<feature type="binding site" evidence="14 15">
    <location>
        <position position="96"/>
    </location>
    <ligand>
        <name>a divalent metal cation</name>
        <dbReference type="ChEBI" id="CHEBI:60240"/>
    </ligand>
</feature>
<keyword evidence="8 14" id="KW-0963">Cytoplasm</keyword>
<dbReference type="CDD" id="cd06590">
    <property type="entry name" value="RNase_HII_bacteria_HIII_like"/>
    <property type="match status" value="1"/>
</dbReference>
<comment type="cofactor">
    <cofactor evidence="14 15">
        <name>Mn(2+)</name>
        <dbReference type="ChEBI" id="CHEBI:29035"/>
    </cofactor>
    <cofactor evidence="14 15">
        <name>Mg(2+)</name>
        <dbReference type="ChEBI" id="CHEBI:18420"/>
    </cofactor>
    <text evidence="14 15">Manganese or magnesium. Binds 1 divalent metal ion per monomer in the absence of substrate. May bind a second metal ion after substrate binding.</text>
</comment>
<evidence type="ECO:0000256" key="3">
    <source>
        <dbReference type="ARBA" id="ARBA00004065"/>
    </source>
</evidence>
<dbReference type="SUPFAM" id="SSF53098">
    <property type="entry name" value="Ribonuclease H-like"/>
    <property type="match status" value="1"/>
</dbReference>
<dbReference type="PIRSF" id="PIRSF037748">
    <property type="entry name" value="RnhC"/>
    <property type="match status" value="1"/>
</dbReference>
<dbReference type="GO" id="GO:0032299">
    <property type="term" value="C:ribonuclease H2 complex"/>
    <property type="evidence" value="ECO:0007669"/>
    <property type="project" value="TreeGrafter"/>
</dbReference>
<dbReference type="GO" id="GO:0003723">
    <property type="term" value="F:RNA binding"/>
    <property type="evidence" value="ECO:0007669"/>
    <property type="project" value="UniProtKB-UniRule"/>
</dbReference>
<evidence type="ECO:0000256" key="13">
    <source>
        <dbReference type="ARBA" id="ARBA00022842"/>
    </source>
</evidence>
<dbReference type="PANTHER" id="PTHR10954">
    <property type="entry name" value="RIBONUCLEASE H2 SUBUNIT A"/>
    <property type="match status" value="1"/>
</dbReference>
<comment type="catalytic activity">
    <reaction evidence="1 14 15">
        <text>Endonucleolytic cleavage to 5'-phosphomonoester.</text>
        <dbReference type="EC" id="3.1.26.4"/>
    </reaction>
</comment>
<feature type="domain" description="RNase H type-2" evidence="16">
    <location>
        <begin position="89"/>
        <end position="304"/>
    </location>
</feature>
<dbReference type="eggNOG" id="COG1039">
    <property type="taxonomic scope" value="Bacteria"/>
</dbReference>
<dbReference type="GO" id="GO:0004523">
    <property type="term" value="F:RNA-DNA hybrid ribonuclease activity"/>
    <property type="evidence" value="ECO:0007669"/>
    <property type="project" value="UniProtKB-UniRule"/>
</dbReference>
<dbReference type="Pfam" id="PF11858">
    <property type="entry name" value="DUF3378"/>
    <property type="match status" value="1"/>
</dbReference>
<evidence type="ECO:0000259" key="16">
    <source>
        <dbReference type="PROSITE" id="PS51975"/>
    </source>
</evidence>
<dbReference type="EMBL" id="ACRF02000013">
    <property type="protein sequence ID" value="EEW93808.1"/>
    <property type="molecule type" value="Genomic_DNA"/>
</dbReference>
<evidence type="ECO:0000256" key="2">
    <source>
        <dbReference type="ARBA" id="ARBA00001946"/>
    </source>
</evidence>
<dbReference type="InterPro" id="IPR024567">
    <property type="entry name" value="RNase_HII/HIII_dom"/>
</dbReference>
<dbReference type="PROSITE" id="PS51975">
    <property type="entry name" value="RNASE_H_2"/>
    <property type="match status" value="1"/>
</dbReference>
<comment type="caution">
    <text evidence="17">The sequence shown here is derived from an EMBL/GenBank/DDBJ whole genome shotgun (WGS) entry which is preliminary data.</text>
</comment>
<reference evidence="17" key="2">
    <citation type="submission" date="2011-10" db="EMBL/GenBank/DDBJ databases">
        <title>The Genome Sequence of Granulicatella elegans ATCC 700633.</title>
        <authorList>
            <consortium name="The Broad Institute Genome Sequencing Platform"/>
            <consortium name="The Broad Institute Genome Sequencing Center for Infectious Disease"/>
            <person name="Earl A."/>
            <person name="Ward D."/>
            <person name="Feldgarden M."/>
            <person name="Gevers D."/>
            <person name="Sibley C.D."/>
            <person name="Field T.R."/>
            <person name="Grinwis M."/>
            <person name="Eshaghurshan C.S."/>
            <person name="Surette M.G."/>
            <person name="Young S.K."/>
            <person name="Zeng Q."/>
            <person name="Gargeya S."/>
            <person name="Fitzgerald M."/>
            <person name="Haas B."/>
            <person name="Abouelleil A."/>
            <person name="Alvarado L."/>
            <person name="Arachchi H.M."/>
            <person name="Berlin A."/>
            <person name="Brown A."/>
            <person name="Chapman S.B."/>
            <person name="Chen Z."/>
            <person name="Dunbar C."/>
            <person name="Freedman E."/>
            <person name="Gearin G."/>
            <person name="Goldberg J."/>
            <person name="Griggs A."/>
            <person name="Gujja S."/>
            <person name="Heiman D."/>
            <person name="Howarth C."/>
            <person name="Larson L."/>
            <person name="Lui A."/>
            <person name="MacDonald P.J.P."/>
            <person name="Montmayeur A."/>
            <person name="Murphy C."/>
            <person name="Neiman D."/>
            <person name="Pearson M."/>
            <person name="Priest M."/>
            <person name="Roberts A."/>
            <person name="Saif S."/>
            <person name="Shea T."/>
            <person name="Shenoy N."/>
            <person name="Sisk P."/>
            <person name="Stolte C."/>
            <person name="Sykes S."/>
            <person name="Wortman J."/>
            <person name="Nusbaum C."/>
            <person name="Birren B."/>
        </authorList>
    </citation>
    <scope>NUCLEOTIDE SEQUENCE [LARGE SCALE GENOMIC DNA]</scope>
    <source>
        <strain evidence="17">ATCC 700633</strain>
    </source>
</reference>
<dbReference type="InterPro" id="IPR024568">
    <property type="entry name" value="RNase_HIII_N"/>
</dbReference>
<protein>
    <recommendedName>
        <fullName evidence="7 14">Ribonuclease HIII</fullName>
        <shortName evidence="14">RNase HIII</shortName>
        <ecNumber evidence="6 14">3.1.26.4</ecNumber>
    </recommendedName>
</protein>
<dbReference type="InterPro" id="IPR004641">
    <property type="entry name" value="RNase_HIII"/>
</dbReference>
<evidence type="ECO:0000256" key="7">
    <source>
        <dbReference type="ARBA" id="ARBA00021407"/>
    </source>
</evidence>
<dbReference type="InterPro" id="IPR012337">
    <property type="entry name" value="RNaseH-like_sf"/>
</dbReference>
<evidence type="ECO:0000256" key="15">
    <source>
        <dbReference type="PROSITE-ProRule" id="PRU01319"/>
    </source>
</evidence>
<keyword evidence="12 14" id="KW-0378">Hydrolase</keyword>
<dbReference type="FunFam" id="3.30.420.10:FF:000047">
    <property type="entry name" value="Ribonuclease HIII"/>
    <property type="match status" value="1"/>
</dbReference>
<keyword evidence="9 14" id="KW-0540">Nuclease</keyword>
<dbReference type="Gene3D" id="3.30.420.10">
    <property type="entry name" value="Ribonuclease H-like superfamily/Ribonuclease H"/>
    <property type="match status" value="1"/>
</dbReference>
<dbReference type="InterPro" id="IPR036397">
    <property type="entry name" value="RNaseH_sf"/>
</dbReference>
<comment type="subcellular location">
    <subcellularLocation>
        <location evidence="4 14">Cytoplasm</location>
    </subcellularLocation>
</comment>
<evidence type="ECO:0000313" key="18">
    <source>
        <dbReference type="Proteomes" id="UP000002939"/>
    </source>
</evidence>
<comment type="similarity">
    <text evidence="5 14">Belongs to the RNase HII family. RnhC subfamily.</text>
</comment>
<comment type="function">
    <text evidence="3 14">Endonuclease that specifically degrades the RNA of RNA-DNA hybrids.</text>
</comment>
<dbReference type="RefSeq" id="WP_006702963.1">
    <property type="nucleotide sequence ID" value="NZ_KI391971.1"/>
</dbReference>
<feature type="binding site" evidence="14 15">
    <location>
        <position position="95"/>
    </location>
    <ligand>
        <name>a divalent metal cation</name>
        <dbReference type="ChEBI" id="CHEBI:60240"/>
    </ligand>
</feature>
<keyword evidence="18" id="KW-1185">Reference proteome</keyword>
<proteinExistence type="inferred from homology"/>
<dbReference type="Pfam" id="PF01351">
    <property type="entry name" value="RNase_HII"/>
    <property type="match status" value="1"/>
</dbReference>
<feature type="binding site" evidence="14 15">
    <location>
        <position position="199"/>
    </location>
    <ligand>
        <name>a divalent metal cation</name>
        <dbReference type="ChEBI" id="CHEBI:60240"/>
    </ligand>
</feature>
<dbReference type="GO" id="GO:0006298">
    <property type="term" value="P:mismatch repair"/>
    <property type="evidence" value="ECO:0007669"/>
    <property type="project" value="TreeGrafter"/>
</dbReference>
<evidence type="ECO:0000256" key="9">
    <source>
        <dbReference type="ARBA" id="ARBA00022722"/>
    </source>
</evidence>
<keyword evidence="10 14" id="KW-0479">Metal-binding</keyword>
<evidence type="ECO:0000256" key="5">
    <source>
        <dbReference type="ARBA" id="ARBA00008378"/>
    </source>
</evidence>
<comment type="cofactor">
    <cofactor evidence="2">
        <name>Mg(2+)</name>
        <dbReference type="ChEBI" id="CHEBI:18420"/>
    </cofactor>
</comment>
<gene>
    <name evidence="14" type="primary">rnhC</name>
    <name evidence="17" type="ORF">HMPREF0446_00690</name>
</gene>
<evidence type="ECO:0000256" key="4">
    <source>
        <dbReference type="ARBA" id="ARBA00004496"/>
    </source>
</evidence>
<dbReference type="GO" id="GO:0043137">
    <property type="term" value="P:DNA replication, removal of RNA primer"/>
    <property type="evidence" value="ECO:0007669"/>
    <property type="project" value="TreeGrafter"/>
</dbReference>
<evidence type="ECO:0000256" key="8">
    <source>
        <dbReference type="ARBA" id="ARBA00022490"/>
    </source>
</evidence>
<dbReference type="GO" id="GO:0005737">
    <property type="term" value="C:cytoplasm"/>
    <property type="evidence" value="ECO:0007669"/>
    <property type="project" value="UniProtKB-SubCell"/>
</dbReference>
<sequence length="304" mass="33667">MATTVLLLDEHTIQQLGEIYQDAIHQIPPHAHYQLKLPSLTVTAYHSGKVVLQGTNVDAFVQKHDLTASTSTKKSKVETNGLPEGFSNWGVIGSDEVGTGSYFGPLTVACAFVPENLIKELQILGVKDSKILTDSQIQEIVPKIKELVPYKLLTLWPEKYNEVQQTKNLNEMKALLHNQAIKRLYQQINADLLQAVLIDEFCSPSNYYRYLGDQSAPLKAITYFKTKGESHHIAVAAASMIARDAFLEGLKTLSKEYGYPLLSGANASVDELASKILKQEGMDGLRKVAKLHFANTQKAIDLTK</sequence>
<organism evidence="17 18">
    <name type="scientific">Granulicatella elegans ATCC 700633</name>
    <dbReference type="NCBI Taxonomy" id="626369"/>
    <lineage>
        <taxon>Bacteria</taxon>
        <taxon>Bacillati</taxon>
        <taxon>Bacillota</taxon>
        <taxon>Bacilli</taxon>
        <taxon>Lactobacillales</taxon>
        <taxon>Carnobacteriaceae</taxon>
        <taxon>Granulicatella</taxon>
    </lineage>
</organism>
<dbReference type="GO" id="GO:0000287">
    <property type="term" value="F:magnesium ion binding"/>
    <property type="evidence" value="ECO:0007669"/>
    <property type="project" value="UniProtKB-UniRule"/>
</dbReference>
<dbReference type="InterPro" id="IPR012295">
    <property type="entry name" value="TBP_dom_sf"/>
</dbReference>
<dbReference type="STRING" id="626369.HMPREF0446_00690"/>
<keyword evidence="13 14" id="KW-0460">Magnesium</keyword>
<keyword evidence="11 14" id="KW-0255">Endonuclease</keyword>
<evidence type="ECO:0000256" key="12">
    <source>
        <dbReference type="ARBA" id="ARBA00022801"/>
    </source>
</evidence>
<dbReference type="Gene3D" id="3.30.310.10">
    <property type="entry name" value="TATA-Binding Protein"/>
    <property type="match status" value="1"/>
</dbReference>
<dbReference type="HOGENOM" id="CLU_059546_1_0_9"/>
<dbReference type="AlphaFoldDB" id="D0BL55"/>
<dbReference type="HAMAP" id="MF_00053">
    <property type="entry name" value="RNase_HIII"/>
    <property type="match status" value="1"/>
</dbReference>
<dbReference type="PANTHER" id="PTHR10954:SF23">
    <property type="entry name" value="RIBONUCLEASE"/>
    <property type="match status" value="1"/>
</dbReference>
<evidence type="ECO:0000256" key="10">
    <source>
        <dbReference type="ARBA" id="ARBA00022723"/>
    </source>
</evidence>
<name>D0BL55_9LACT</name>
<evidence type="ECO:0000256" key="14">
    <source>
        <dbReference type="HAMAP-Rule" id="MF_00053"/>
    </source>
</evidence>
<dbReference type="Proteomes" id="UP000002939">
    <property type="component" value="Unassembled WGS sequence"/>
</dbReference>
<evidence type="ECO:0000256" key="1">
    <source>
        <dbReference type="ARBA" id="ARBA00000077"/>
    </source>
</evidence>
<dbReference type="EC" id="3.1.26.4" evidence="6 14"/>
<evidence type="ECO:0000256" key="6">
    <source>
        <dbReference type="ARBA" id="ARBA00012180"/>
    </source>
</evidence>
<reference evidence="17" key="1">
    <citation type="submission" date="2009-09" db="EMBL/GenBank/DDBJ databases">
        <authorList>
            <consortium name="The Broad Institute Genome Sequencing Platform"/>
            <person name="Ward D."/>
            <person name="Feldgarden M."/>
            <person name="Earl A."/>
            <person name="Young S.K."/>
            <person name="Zeng Q."/>
            <person name="Koehrsen M."/>
            <person name="Alvarado L."/>
            <person name="Berlin A."/>
            <person name="Bochicchio J."/>
            <person name="Borenstein D."/>
            <person name="Chapman S.B."/>
            <person name="Chen Z."/>
            <person name="Engels R."/>
            <person name="Freedman E."/>
            <person name="Gellesch M."/>
            <person name="Goldberg J."/>
            <person name="Griggs A."/>
            <person name="Gujja S."/>
            <person name="Heilman E."/>
            <person name="Heiman D."/>
            <person name="Hepburn T."/>
            <person name="Howarth C."/>
            <person name="Jen D."/>
            <person name="Larson L."/>
            <person name="Lewis B."/>
            <person name="Mehta T."/>
            <person name="Park D."/>
            <person name="Pearson M."/>
            <person name="Roberts A."/>
            <person name="Saif S."/>
            <person name="Shea T."/>
            <person name="Shenoy N."/>
            <person name="Sisk P."/>
            <person name="Stolte C."/>
            <person name="Sykes S."/>
            <person name="Thomson T."/>
            <person name="Walk T."/>
            <person name="White J."/>
            <person name="Yandava C."/>
            <person name="Sibley C.D."/>
            <person name="Field T.R."/>
            <person name="Grinwis M."/>
            <person name="Eshaghurshan C.S."/>
            <person name="Surette M.G."/>
            <person name="Haas B."/>
            <person name="Nusbaum C."/>
            <person name="Birren B."/>
        </authorList>
    </citation>
    <scope>NUCLEOTIDE SEQUENCE [LARGE SCALE GENOMIC DNA]</scope>
    <source>
        <strain evidence="17">ATCC 700633</strain>
    </source>
</reference>
<dbReference type="InterPro" id="IPR001352">
    <property type="entry name" value="RNase_HII/HIII"/>
</dbReference>
<accession>D0BL55</accession>
<evidence type="ECO:0000313" key="17">
    <source>
        <dbReference type="EMBL" id="EEW93808.1"/>
    </source>
</evidence>
<evidence type="ECO:0000256" key="11">
    <source>
        <dbReference type="ARBA" id="ARBA00022759"/>
    </source>
</evidence>
<dbReference type="NCBIfam" id="TIGR00716">
    <property type="entry name" value="rnhC"/>
    <property type="match status" value="1"/>
</dbReference>
<dbReference type="OrthoDB" id="9777935at2"/>